<gene>
    <name evidence="1" type="ORF">DA075_15290</name>
</gene>
<dbReference type="KEGG" id="mee:DA075_15290"/>
<sequence length="149" mass="14996">MCNASHGLPRRRTVAAVAEPGRLGYDWRMSAIRQAPGGRMARWRALAAVLSLYGLVLQAFLTGLNPVPVAAGAGLLCPSHDTSGGGGPPVHAHACCTLACHAPLAPPGPATAHAWPPLAAVVLSWSLAAAAPARASPARPASARGPPAS</sequence>
<accession>A0A2R4WKQ3</accession>
<protein>
    <recommendedName>
        <fullName evidence="3">DUF2946 domain-containing protein</fullName>
    </recommendedName>
</protein>
<keyword evidence="2" id="KW-1185">Reference proteome</keyword>
<evidence type="ECO:0000313" key="1">
    <source>
        <dbReference type="EMBL" id="AWB22118.1"/>
    </source>
</evidence>
<name>A0A2R4WKQ3_9HYPH</name>
<reference evidence="1 2" key="1">
    <citation type="submission" date="2018-04" db="EMBL/GenBank/DDBJ databases">
        <title>Methylobacterium sp. PR1016A genome.</title>
        <authorList>
            <person name="Park W."/>
        </authorList>
    </citation>
    <scope>NUCLEOTIDE SEQUENCE [LARGE SCALE GENOMIC DNA]</scope>
    <source>
        <strain evidence="1 2">PR1016A</strain>
    </source>
</reference>
<dbReference type="OrthoDB" id="8005980at2"/>
<organism evidence="1 2">
    <name type="scientific">Methylobacterium currus</name>
    <dbReference type="NCBI Taxonomy" id="2051553"/>
    <lineage>
        <taxon>Bacteria</taxon>
        <taxon>Pseudomonadati</taxon>
        <taxon>Pseudomonadota</taxon>
        <taxon>Alphaproteobacteria</taxon>
        <taxon>Hyphomicrobiales</taxon>
        <taxon>Methylobacteriaceae</taxon>
        <taxon>Methylobacterium</taxon>
    </lineage>
</organism>
<evidence type="ECO:0008006" key="3">
    <source>
        <dbReference type="Google" id="ProtNLM"/>
    </source>
</evidence>
<dbReference type="EMBL" id="CP028843">
    <property type="protein sequence ID" value="AWB22118.1"/>
    <property type="molecule type" value="Genomic_DNA"/>
</dbReference>
<dbReference type="Proteomes" id="UP000244755">
    <property type="component" value="Chromosome 1"/>
</dbReference>
<dbReference type="AlphaFoldDB" id="A0A2R4WKQ3"/>
<proteinExistence type="predicted"/>
<evidence type="ECO:0000313" key="2">
    <source>
        <dbReference type="Proteomes" id="UP000244755"/>
    </source>
</evidence>